<keyword evidence="3" id="KW-1185">Reference proteome</keyword>
<evidence type="ECO:0008006" key="4">
    <source>
        <dbReference type="Google" id="ProtNLM"/>
    </source>
</evidence>
<name>A0A391P4Y4_9FIRM</name>
<organism evidence="2 3">
    <name type="scientific">Mediterraneibacter butyricigenes</name>
    <dbReference type="NCBI Taxonomy" id="2316025"/>
    <lineage>
        <taxon>Bacteria</taxon>
        <taxon>Bacillati</taxon>
        <taxon>Bacillota</taxon>
        <taxon>Clostridia</taxon>
        <taxon>Lachnospirales</taxon>
        <taxon>Lachnospiraceae</taxon>
        <taxon>Mediterraneibacter</taxon>
    </lineage>
</organism>
<gene>
    <name evidence="2" type="ORF">KGMB01110_28060</name>
</gene>
<comment type="caution">
    <text evidence="2">The sequence shown here is derived from an EMBL/GenBank/DDBJ whole genome shotgun (WGS) entry which is preliminary data.</text>
</comment>
<dbReference type="InterPro" id="IPR027417">
    <property type="entry name" value="P-loop_NTPase"/>
</dbReference>
<feature type="compositionally biased region" description="Basic and acidic residues" evidence="1">
    <location>
        <begin position="20"/>
        <end position="43"/>
    </location>
</feature>
<accession>A0A391P4Y4</accession>
<evidence type="ECO:0000313" key="2">
    <source>
        <dbReference type="EMBL" id="GCA68370.1"/>
    </source>
</evidence>
<protein>
    <recommendedName>
        <fullName evidence="4">G domain-containing protein</fullName>
    </recommendedName>
</protein>
<dbReference type="AlphaFoldDB" id="A0A391P4Y4"/>
<dbReference type="EMBL" id="BHGK01000001">
    <property type="protein sequence ID" value="GCA68370.1"/>
    <property type="molecule type" value="Genomic_DNA"/>
</dbReference>
<dbReference type="Gene3D" id="3.40.50.300">
    <property type="entry name" value="P-loop containing nucleotide triphosphate hydrolases"/>
    <property type="match status" value="1"/>
</dbReference>
<reference evidence="3" key="1">
    <citation type="submission" date="2018-09" db="EMBL/GenBank/DDBJ databases">
        <title>Draft Genome Sequence of Mediterraneibacter sp. KCTC 15684.</title>
        <authorList>
            <person name="Kim J.S."/>
            <person name="Han K.I."/>
            <person name="Suh M.K."/>
            <person name="Lee K.C."/>
            <person name="Eom M.K."/>
            <person name="Lee J.H."/>
            <person name="Park S.H."/>
            <person name="Kang S.W."/>
            <person name="Park J.E."/>
            <person name="Oh B.S."/>
            <person name="Yu S.Y."/>
            <person name="Choi S.H."/>
            <person name="Lee D.H."/>
            <person name="Yoon H."/>
            <person name="Kim B."/>
            <person name="Yang S.J."/>
            <person name="Lee J.S."/>
        </authorList>
    </citation>
    <scope>NUCLEOTIDE SEQUENCE [LARGE SCALE GENOMIC DNA]</scope>
    <source>
        <strain evidence="3">KCTC 15684</strain>
    </source>
</reference>
<dbReference type="Proteomes" id="UP000265643">
    <property type="component" value="Unassembled WGS sequence"/>
</dbReference>
<evidence type="ECO:0000313" key="3">
    <source>
        <dbReference type="Proteomes" id="UP000265643"/>
    </source>
</evidence>
<sequence length="83" mass="9429">MAQYFQEKGYHVVKVNSKKGTRDQIHSGCDRRSLQREDRKRPETGNFNRPVRAMVVGIPNVGKSTLLIPLQEKPAQKPGISRV</sequence>
<dbReference type="SUPFAM" id="SSF52540">
    <property type="entry name" value="P-loop containing nucleoside triphosphate hydrolases"/>
    <property type="match status" value="1"/>
</dbReference>
<evidence type="ECO:0000256" key="1">
    <source>
        <dbReference type="SAM" id="MobiDB-lite"/>
    </source>
</evidence>
<proteinExistence type="predicted"/>
<feature type="region of interest" description="Disordered" evidence="1">
    <location>
        <begin position="16"/>
        <end position="48"/>
    </location>
</feature>